<comment type="caution">
    <text evidence="3">The sequence shown here is derived from an EMBL/GenBank/DDBJ whole genome shotgun (WGS) entry which is preliminary data.</text>
</comment>
<dbReference type="AlphaFoldDB" id="A0ABD1A5D8"/>
<evidence type="ECO:0000313" key="4">
    <source>
        <dbReference type="Proteomes" id="UP001558713"/>
    </source>
</evidence>
<protein>
    <submittedName>
        <fullName evidence="3">GDSL esterase/lipase</fullName>
    </submittedName>
</protein>
<feature type="chain" id="PRO_5044840037" evidence="2">
    <location>
        <begin position="23"/>
        <end position="357"/>
    </location>
</feature>
<comment type="similarity">
    <text evidence="1">Belongs to the 'GDSL' lipolytic enzyme family.</text>
</comment>
<dbReference type="InterPro" id="IPR036514">
    <property type="entry name" value="SGNH_hydro_sf"/>
</dbReference>
<sequence>MLIHIFIFMIITTMLISTTCHAIETNINVSMFPAILAFGDSTIDTGNNNYIKTIIRANFPPYGCNFPGGNATGRFSNGKLIPDFIASLLGIKDTVPPFLDPHLSDSDILSGVCFASAGSGYDNFTDLVTSTLSVSKQANMLRSYSARLSRIVGKEKAAKIVSEALVIVSSGTNDFDLNLYDTPSPRHKLGVDGYQNFIISSVQNFVQELYEIGCRRIMVLGLPPVGCLPFQMTMAMQKQKERRCIEKQNSDSQEFNQKLKDSLTDIQSNLTGSVIFYGDIYGALFDMATNPQRYGIKETKRGCCGTGEMEVAYLCNHLTWTCPNPNQFLFWDDIHPSQVAYLVISLSLVEQIRNLLS</sequence>
<dbReference type="PANTHER" id="PTHR45642">
    <property type="entry name" value="GDSL ESTERASE/LIPASE EXL3"/>
    <property type="match status" value="1"/>
</dbReference>
<dbReference type="SUPFAM" id="SSF52266">
    <property type="entry name" value="SGNH hydrolase"/>
    <property type="match status" value="1"/>
</dbReference>
<gene>
    <name evidence="3" type="ORF">V5N11_014997</name>
</gene>
<keyword evidence="4" id="KW-1185">Reference proteome</keyword>
<dbReference type="InterPro" id="IPR035669">
    <property type="entry name" value="SGNH_plant_lipase-like"/>
</dbReference>
<evidence type="ECO:0000313" key="3">
    <source>
        <dbReference type="EMBL" id="KAL1202052.1"/>
    </source>
</evidence>
<keyword evidence="2" id="KW-0732">Signal</keyword>
<dbReference type="InterPro" id="IPR050592">
    <property type="entry name" value="GDSL_lipolytic_enzyme"/>
</dbReference>
<evidence type="ECO:0000256" key="2">
    <source>
        <dbReference type="SAM" id="SignalP"/>
    </source>
</evidence>
<organism evidence="3 4">
    <name type="scientific">Cardamine amara subsp. amara</name>
    <dbReference type="NCBI Taxonomy" id="228776"/>
    <lineage>
        <taxon>Eukaryota</taxon>
        <taxon>Viridiplantae</taxon>
        <taxon>Streptophyta</taxon>
        <taxon>Embryophyta</taxon>
        <taxon>Tracheophyta</taxon>
        <taxon>Spermatophyta</taxon>
        <taxon>Magnoliopsida</taxon>
        <taxon>eudicotyledons</taxon>
        <taxon>Gunneridae</taxon>
        <taxon>Pentapetalae</taxon>
        <taxon>rosids</taxon>
        <taxon>malvids</taxon>
        <taxon>Brassicales</taxon>
        <taxon>Brassicaceae</taxon>
        <taxon>Cardamineae</taxon>
        <taxon>Cardamine</taxon>
    </lineage>
</organism>
<name>A0ABD1A5D8_CARAN</name>
<feature type="signal peptide" evidence="2">
    <location>
        <begin position="1"/>
        <end position="22"/>
    </location>
</feature>
<dbReference type="CDD" id="cd01837">
    <property type="entry name" value="SGNH_plant_lipase_like"/>
    <property type="match status" value="1"/>
</dbReference>
<accession>A0ABD1A5D8</accession>
<dbReference type="EMBL" id="JBANAX010000583">
    <property type="protein sequence ID" value="KAL1202052.1"/>
    <property type="molecule type" value="Genomic_DNA"/>
</dbReference>
<proteinExistence type="inferred from homology"/>
<dbReference type="PANTHER" id="PTHR45642:SF120">
    <property type="entry name" value="GDSL-LIKE LIPASE_ACYLHYDROLASE"/>
    <property type="match status" value="1"/>
</dbReference>
<reference evidence="3 4" key="1">
    <citation type="submission" date="2024-04" db="EMBL/GenBank/DDBJ databases">
        <title>Genome assembly C_amara_ONT_v2.</title>
        <authorList>
            <person name="Yant L."/>
            <person name="Moore C."/>
            <person name="Slenker M."/>
        </authorList>
    </citation>
    <scope>NUCLEOTIDE SEQUENCE [LARGE SCALE GENOMIC DNA]</scope>
    <source>
        <tissue evidence="3">Leaf</tissue>
    </source>
</reference>
<dbReference type="InterPro" id="IPR001087">
    <property type="entry name" value="GDSL"/>
</dbReference>
<dbReference type="Proteomes" id="UP001558713">
    <property type="component" value="Unassembled WGS sequence"/>
</dbReference>
<dbReference type="FunFam" id="3.40.50.1110:FF:000003">
    <property type="entry name" value="GDSL esterase/lipase APG"/>
    <property type="match status" value="1"/>
</dbReference>
<evidence type="ECO:0000256" key="1">
    <source>
        <dbReference type="ARBA" id="ARBA00008668"/>
    </source>
</evidence>
<dbReference type="Gene3D" id="3.40.50.1110">
    <property type="entry name" value="SGNH hydrolase"/>
    <property type="match status" value="1"/>
</dbReference>
<dbReference type="Pfam" id="PF00657">
    <property type="entry name" value="Lipase_GDSL"/>
    <property type="match status" value="1"/>
</dbReference>